<evidence type="ECO:0000259" key="1">
    <source>
        <dbReference type="Pfam" id="PF05523"/>
    </source>
</evidence>
<reference evidence="2" key="1">
    <citation type="journal article" date="2002" name="J. Appl. Microbiol.">
        <title>Identification of the O-antigen biosynthesis genes of Escherichia coli O91 and development of a O91 PCR serotyping test.</title>
        <authorList>
            <person name="Perelle S."/>
            <person name="Dilasser F."/>
            <person name="Grout J."/>
            <person name="Fach P."/>
        </authorList>
    </citation>
    <scope>NUCLEOTIDE SEQUENCE</scope>
    <source>
        <strain evidence="2">ECA95</strain>
    </source>
</reference>
<organism evidence="2">
    <name type="scientific">Escherichia coli</name>
    <dbReference type="NCBI Taxonomy" id="562"/>
    <lineage>
        <taxon>Bacteria</taxon>
        <taxon>Pseudomonadati</taxon>
        <taxon>Pseudomonadota</taxon>
        <taxon>Gammaproteobacteria</taxon>
        <taxon>Enterobacterales</taxon>
        <taxon>Enterobacteriaceae</taxon>
        <taxon>Escherichia</taxon>
    </lineage>
</organism>
<dbReference type="EMBL" id="AY035396">
    <property type="protein sequence ID" value="AAK60451.1"/>
    <property type="molecule type" value="Genomic_DNA"/>
</dbReference>
<dbReference type="SUPFAM" id="SSF51182">
    <property type="entry name" value="RmlC-like cupins"/>
    <property type="match status" value="1"/>
</dbReference>
<accession>Q8GMK0</accession>
<dbReference type="InterPro" id="IPR008894">
    <property type="entry name" value="QdtA_cupin_dom"/>
</dbReference>
<dbReference type="RefSeq" id="WP_001024672.1">
    <property type="nucleotide sequence ID" value="NZ_AP024582.1"/>
</dbReference>
<dbReference type="AlphaFoldDB" id="Q8GMK0"/>
<dbReference type="PATRIC" id="fig|562.7006.peg.494"/>
<evidence type="ECO:0000313" key="2">
    <source>
        <dbReference type="EMBL" id="AAK60451.1"/>
    </source>
</evidence>
<protein>
    <submittedName>
        <fullName evidence="2">Uncharacterized protein wbsB</fullName>
    </submittedName>
</protein>
<feature type="domain" description="Sugar 3,4-ketoisomerase QdtA cupin" evidence="1">
    <location>
        <begin position="1"/>
        <end position="130"/>
    </location>
</feature>
<dbReference type="InterPro" id="IPR011051">
    <property type="entry name" value="RmlC_Cupin_sf"/>
</dbReference>
<dbReference type="InterPro" id="IPR014710">
    <property type="entry name" value="RmlC-like_jellyroll"/>
</dbReference>
<name>Q8GMK0_ECOLX</name>
<dbReference type="Pfam" id="PF05523">
    <property type="entry name" value="FdtA"/>
    <property type="match status" value="1"/>
</dbReference>
<sequence length="134" mass="15676">MNINLIELQQHGDERGALVSLECNKNIPFDIRRVYYIYNTNKNVVRGYHAHRKLKQMAICVKGYCTFTLDDGFERISIKLDNPAQGLLIESCLWREMSDFSEDCVLLVLADADYDELDYIREYETFKKIVRGIT</sequence>
<proteinExistence type="predicted"/>
<dbReference type="Gene3D" id="2.60.120.10">
    <property type="entry name" value="Jelly Rolls"/>
    <property type="match status" value="1"/>
</dbReference>
<gene>
    <name evidence="2" type="primary">wbsB</name>
</gene>
<dbReference type="CDD" id="cd20292">
    <property type="entry name" value="cupin_QdtA-like"/>
    <property type="match status" value="1"/>
</dbReference>